<dbReference type="EMBL" id="CP000724">
    <property type="protein sequence ID" value="ABR48035.1"/>
    <property type="molecule type" value="Genomic_DNA"/>
</dbReference>
<accession>A6TPB7</accession>
<dbReference type="Proteomes" id="UP000001572">
    <property type="component" value="Chromosome"/>
</dbReference>
<evidence type="ECO:0000313" key="4">
    <source>
        <dbReference type="Proteomes" id="UP000001572"/>
    </source>
</evidence>
<dbReference type="PANTHER" id="PTHR34477">
    <property type="entry name" value="UPF0213 PROTEIN YHBQ"/>
    <property type="match status" value="1"/>
</dbReference>
<protein>
    <submittedName>
        <fullName evidence="3">Excinuclease ABC, C subunit domain protein</fullName>
    </submittedName>
</protein>
<dbReference type="PANTHER" id="PTHR34477:SF5">
    <property type="entry name" value="BSL5627 PROTEIN"/>
    <property type="match status" value="1"/>
</dbReference>
<dbReference type="InterPro" id="IPR035901">
    <property type="entry name" value="GIY-YIG_endonuc_sf"/>
</dbReference>
<dbReference type="Pfam" id="PF01541">
    <property type="entry name" value="GIY-YIG"/>
    <property type="match status" value="1"/>
</dbReference>
<dbReference type="Gene3D" id="3.40.1440.10">
    <property type="entry name" value="GIY-YIG endonuclease"/>
    <property type="match status" value="1"/>
</dbReference>
<evidence type="ECO:0000256" key="1">
    <source>
        <dbReference type="ARBA" id="ARBA00007435"/>
    </source>
</evidence>
<dbReference type="PROSITE" id="PS50164">
    <property type="entry name" value="GIY_YIG"/>
    <property type="match status" value="1"/>
</dbReference>
<comment type="similarity">
    <text evidence="1">Belongs to the UPF0213 family.</text>
</comment>
<sequence>MYYVYMLTNWNNKVLYTGVTNNLERRIYEHKNKLVKGFTAKYNVGKLVYFDYTSDVISAIAREKEIKGWARKKKNELIESINPQWNDLSKELFR</sequence>
<reference evidence="4" key="1">
    <citation type="journal article" date="2016" name="Genome Announc.">
        <title>Complete genome sequence of Alkaliphilus metalliredigens strain QYMF, an alkaliphilic and metal-reducing bacterium isolated from borax-contaminated leachate ponds.</title>
        <authorList>
            <person name="Hwang C."/>
            <person name="Copeland A."/>
            <person name="Lucas S."/>
            <person name="Lapidus A."/>
            <person name="Barry K."/>
            <person name="Detter J.C."/>
            <person name="Glavina Del Rio T."/>
            <person name="Hammon N."/>
            <person name="Israni S."/>
            <person name="Dalin E."/>
            <person name="Tice H."/>
            <person name="Pitluck S."/>
            <person name="Chertkov O."/>
            <person name="Brettin T."/>
            <person name="Bruce D."/>
            <person name="Han C."/>
            <person name="Schmutz J."/>
            <person name="Larimer F."/>
            <person name="Land M.L."/>
            <person name="Hauser L."/>
            <person name="Kyrpides N."/>
            <person name="Mikhailova N."/>
            <person name="Ye Q."/>
            <person name="Zhou J."/>
            <person name="Richardson P."/>
            <person name="Fields M.W."/>
        </authorList>
    </citation>
    <scope>NUCLEOTIDE SEQUENCE [LARGE SCALE GENOMIC DNA]</scope>
    <source>
        <strain evidence="4">QYMF</strain>
    </source>
</reference>
<dbReference type="eggNOG" id="COG2827">
    <property type="taxonomic scope" value="Bacteria"/>
</dbReference>
<dbReference type="HOGENOM" id="CLU_135650_3_1_9"/>
<dbReference type="CDD" id="cd10448">
    <property type="entry name" value="GIY-YIG_unchar_3"/>
    <property type="match status" value="1"/>
</dbReference>
<dbReference type="InterPro" id="IPR000305">
    <property type="entry name" value="GIY-YIG_endonuc"/>
</dbReference>
<dbReference type="SUPFAM" id="SSF82771">
    <property type="entry name" value="GIY-YIG endonuclease"/>
    <property type="match status" value="1"/>
</dbReference>
<dbReference type="SMART" id="SM00465">
    <property type="entry name" value="GIYc"/>
    <property type="match status" value="1"/>
</dbReference>
<evidence type="ECO:0000313" key="3">
    <source>
        <dbReference type="EMBL" id="ABR48035.1"/>
    </source>
</evidence>
<dbReference type="InterPro" id="IPR050190">
    <property type="entry name" value="UPF0213_domain"/>
</dbReference>
<dbReference type="STRING" id="293826.Amet_1869"/>
<proteinExistence type="inferred from homology"/>
<organism evidence="3 4">
    <name type="scientific">Alkaliphilus metalliredigens (strain QYMF)</name>
    <dbReference type="NCBI Taxonomy" id="293826"/>
    <lineage>
        <taxon>Bacteria</taxon>
        <taxon>Bacillati</taxon>
        <taxon>Bacillota</taxon>
        <taxon>Clostridia</taxon>
        <taxon>Peptostreptococcales</taxon>
        <taxon>Natronincolaceae</taxon>
        <taxon>Alkaliphilus</taxon>
    </lineage>
</organism>
<name>A6TPB7_ALKMQ</name>
<evidence type="ECO:0000259" key="2">
    <source>
        <dbReference type="PROSITE" id="PS50164"/>
    </source>
</evidence>
<dbReference type="KEGG" id="amt:Amet_1869"/>
<feature type="domain" description="GIY-YIG" evidence="2">
    <location>
        <begin position="1"/>
        <end position="76"/>
    </location>
</feature>
<gene>
    <name evidence="3" type="ordered locus">Amet_1869</name>
</gene>
<keyword evidence="4" id="KW-1185">Reference proteome</keyword>
<dbReference type="AlphaFoldDB" id="A6TPB7"/>